<evidence type="ECO:0000313" key="2">
    <source>
        <dbReference type="EMBL" id="KAK4279611.1"/>
    </source>
</evidence>
<protein>
    <submittedName>
        <fullName evidence="2">Uncharacterized protein</fullName>
    </submittedName>
</protein>
<dbReference type="InterPro" id="IPR012862">
    <property type="entry name" value="DUF1635"/>
</dbReference>
<dbReference type="PANTHER" id="PTHR33431">
    <property type="entry name" value="ENABLED-LIKE PROTEIN (DUF1635)"/>
    <property type="match status" value="1"/>
</dbReference>
<accession>A0AAE1MYT8</accession>
<dbReference type="Pfam" id="PF07795">
    <property type="entry name" value="DUF1635"/>
    <property type="match status" value="1"/>
</dbReference>
<evidence type="ECO:0000256" key="1">
    <source>
        <dbReference type="SAM" id="Coils"/>
    </source>
</evidence>
<name>A0AAE1MYT8_9FABA</name>
<feature type="coiled-coil region" evidence="1">
    <location>
        <begin position="60"/>
        <end position="87"/>
    </location>
</feature>
<gene>
    <name evidence="2" type="ORF">QN277_011362</name>
</gene>
<dbReference type="Proteomes" id="UP001293593">
    <property type="component" value="Unassembled WGS sequence"/>
</dbReference>
<dbReference type="AlphaFoldDB" id="A0AAE1MYT8"/>
<proteinExistence type="predicted"/>
<dbReference type="PANTHER" id="PTHR33431:SF2">
    <property type="entry name" value="CAMP-DEPENDENT PROTEIN KINASE CATALYTIC SUBUNIT-LIKE"/>
    <property type="match status" value="1"/>
</dbReference>
<reference evidence="2" key="1">
    <citation type="submission" date="2023-10" db="EMBL/GenBank/DDBJ databases">
        <title>Chromosome-level genome of the transformable northern wattle, Acacia crassicarpa.</title>
        <authorList>
            <person name="Massaro I."/>
            <person name="Sinha N.R."/>
            <person name="Poethig S."/>
            <person name="Leichty A.R."/>
        </authorList>
    </citation>
    <scope>NUCLEOTIDE SEQUENCE</scope>
    <source>
        <strain evidence="2">Acra3RX</strain>
        <tissue evidence="2">Leaf</tissue>
    </source>
</reference>
<keyword evidence="3" id="KW-1185">Reference proteome</keyword>
<sequence>MEDECLLSPLNLEFYSHEEGLEELKYAILQTKLELEATIVGAKEEITRRECELMEVNVALNKAIKERDEILAQCQKLEQENLHHQLQQQIVLQTHHEEDGGLKKQNCLSSSDSEASLSSSISSGLYEYCEDVERKKKKKGLPEKGKLLKAVIEAGPLLQTLLIAGGPLPQWQHPPPLLHFIDIPPFPSSPPPPPPPPYFLP</sequence>
<dbReference type="EMBL" id="JAWXYG010000002">
    <property type="protein sequence ID" value="KAK4279611.1"/>
    <property type="molecule type" value="Genomic_DNA"/>
</dbReference>
<organism evidence="2 3">
    <name type="scientific">Acacia crassicarpa</name>
    <name type="common">northern wattle</name>
    <dbReference type="NCBI Taxonomy" id="499986"/>
    <lineage>
        <taxon>Eukaryota</taxon>
        <taxon>Viridiplantae</taxon>
        <taxon>Streptophyta</taxon>
        <taxon>Embryophyta</taxon>
        <taxon>Tracheophyta</taxon>
        <taxon>Spermatophyta</taxon>
        <taxon>Magnoliopsida</taxon>
        <taxon>eudicotyledons</taxon>
        <taxon>Gunneridae</taxon>
        <taxon>Pentapetalae</taxon>
        <taxon>rosids</taxon>
        <taxon>fabids</taxon>
        <taxon>Fabales</taxon>
        <taxon>Fabaceae</taxon>
        <taxon>Caesalpinioideae</taxon>
        <taxon>mimosoid clade</taxon>
        <taxon>Acacieae</taxon>
        <taxon>Acacia</taxon>
    </lineage>
</organism>
<comment type="caution">
    <text evidence="2">The sequence shown here is derived from an EMBL/GenBank/DDBJ whole genome shotgun (WGS) entry which is preliminary data.</text>
</comment>
<evidence type="ECO:0000313" key="3">
    <source>
        <dbReference type="Proteomes" id="UP001293593"/>
    </source>
</evidence>
<keyword evidence="1" id="KW-0175">Coiled coil</keyword>